<evidence type="ECO:0008006" key="4">
    <source>
        <dbReference type="Google" id="ProtNLM"/>
    </source>
</evidence>
<feature type="transmembrane region" description="Helical" evidence="1">
    <location>
        <begin position="45"/>
        <end position="64"/>
    </location>
</feature>
<dbReference type="InterPro" id="IPR038330">
    <property type="entry name" value="TspO/MBR-related_sf"/>
</dbReference>
<keyword evidence="1" id="KW-0812">Transmembrane</keyword>
<dbReference type="Proteomes" id="UP000182062">
    <property type="component" value="Unassembled WGS sequence"/>
</dbReference>
<dbReference type="OrthoDB" id="5189031at2"/>
<feature type="transmembrane region" description="Helical" evidence="1">
    <location>
        <begin position="168"/>
        <end position="186"/>
    </location>
</feature>
<proteinExistence type="predicted"/>
<keyword evidence="1" id="KW-0472">Membrane</keyword>
<keyword evidence="1" id="KW-1133">Transmembrane helix</keyword>
<feature type="transmembrane region" description="Helical" evidence="1">
    <location>
        <begin position="193"/>
        <end position="211"/>
    </location>
</feature>
<name>A0A1J6WEN8_9BACI</name>
<dbReference type="PANTHER" id="PTHR33802:SF1">
    <property type="entry name" value="XK-RELATED PROTEIN"/>
    <property type="match status" value="1"/>
</dbReference>
<evidence type="ECO:0000256" key="1">
    <source>
        <dbReference type="SAM" id="Phobius"/>
    </source>
</evidence>
<dbReference type="PANTHER" id="PTHR33802">
    <property type="entry name" value="SI:CH211-161H7.5-RELATED"/>
    <property type="match status" value="1"/>
</dbReference>
<dbReference type="EMBL" id="MINN01000106">
    <property type="protein sequence ID" value="OIU70352.1"/>
    <property type="molecule type" value="Genomic_DNA"/>
</dbReference>
<accession>A0A1J6WEN8</accession>
<evidence type="ECO:0000313" key="3">
    <source>
        <dbReference type="Proteomes" id="UP000182062"/>
    </source>
</evidence>
<gene>
    <name evidence="2" type="ORF">BHE18_11570</name>
</gene>
<reference evidence="2 3" key="1">
    <citation type="submission" date="2016-09" db="EMBL/GenBank/DDBJ databases">
        <title>Bacillus aquimaris SAMM genome sequence reveals colonization and biosurfactant production capacities.</title>
        <authorList>
            <person name="Waghmode S.R."/>
            <person name="Suryavanshi M.V."/>
        </authorList>
    </citation>
    <scope>NUCLEOTIDE SEQUENCE [LARGE SCALE GENOMIC DNA]</scope>
    <source>
        <strain evidence="2 3">SAMM</strain>
    </source>
</reference>
<keyword evidence="3" id="KW-1185">Reference proteome</keyword>
<organism evidence="2 3">
    <name type="scientific">Rossellomorea aquimaris</name>
    <dbReference type="NCBI Taxonomy" id="189382"/>
    <lineage>
        <taxon>Bacteria</taxon>
        <taxon>Bacillati</taxon>
        <taxon>Bacillota</taxon>
        <taxon>Bacilli</taxon>
        <taxon>Bacillales</taxon>
        <taxon>Bacillaceae</taxon>
        <taxon>Rossellomorea</taxon>
    </lineage>
</organism>
<dbReference type="Gene3D" id="1.20.1260.100">
    <property type="entry name" value="TspO/MBR protein"/>
    <property type="match status" value="1"/>
</dbReference>
<feature type="transmembrane region" description="Helical" evidence="1">
    <location>
        <begin position="102"/>
        <end position="122"/>
    </location>
</feature>
<dbReference type="AlphaFoldDB" id="A0A1J6WEN8"/>
<evidence type="ECO:0000313" key="2">
    <source>
        <dbReference type="EMBL" id="OIU70352.1"/>
    </source>
</evidence>
<feature type="transmembrane region" description="Helical" evidence="1">
    <location>
        <begin position="217"/>
        <end position="235"/>
    </location>
</feature>
<dbReference type="RefSeq" id="WP_071619482.1">
    <property type="nucleotide sequence ID" value="NZ_MINN01000106.1"/>
</dbReference>
<protein>
    <recommendedName>
        <fullName evidence="4">Tryptophan-rich sensory protein</fullName>
    </recommendedName>
</protein>
<feature type="transmembrane region" description="Helical" evidence="1">
    <location>
        <begin position="134"/>
        <end position="156"/>
    </location>
</feature>
<sequence length="249" mass="28061">MTKLILNILAFALVIIMNTLAVTLPLNNQSTSEISNRLDILLTPAGYVFSIWSLIYLLLAVWILRMIPKSRRELPLYQNTSALFILSCLLNSGWILVWHYNYFLVSVFVMIGLFLTLAVLYRTVKQTDPSLLDMAPFSIYMGWISIAMIVNILYYLTDIGLIGEGSAGRYWSYAGLLIAAVLAVVVRISQKDWLYPLVFVWAFVGIGMKNLDEYGAFAYTAYTLAIVILLITLFYRKTSVPGHSTKSGN</sequence>
<feature type="transmembrane region" description="Helical" evidence="1">
    <location>
        <begin position="76"/>
        <end position="96"/>
    </location>
</feature>
<comment type="caution">
    <text evidence="2">The sequence shown here is derived from an EMBL/GenBank/DDBJ whole genome shotgun (WGS) entry which is preliminary data.</text>
</comment>